<evidence type="ECO:0000313" key="3">
    <source>
        <dbReference type="Proteomes" id="UP000053097"/>
    </source>
</evidence>
<feature type="region of interest" description="Disordered" evidence="1">
    <location>
        <begin position="1"/>
        <end position="23"/>
    </location>
</feature>
<evidence type="ECO:0000256" key="1">
    <source>
        <dbReference type="SAM" id="MobiDB-lite"/>
    </source>
</evidence>
<organism evidence="2 3">
    <name type="scientific">Ooceraea biroi</name>
    <name type="common">Clonal raider ant</name>
    <name type="synonym">Cerapachys biroi</name>
    <dbReference type="NCBI Taxonomy" id="2015173"/>
    <lineage>
        <taxon>Eukaryota</taxon>
        <taxon>Metazoa</taxon>
        <taxon>Ecdysozoa</taxon>
        <taxon>Arthropoda</taxon>
        <taxon>Hexapoda</taxon>
        <taxon>Insecta</taxon>
        <taxon>Pterygota</taxon>
        <taxon>Neoptera</taxon>
        <taxon>Endopterygota</taxon>
        <taxon>Hymenoptera</taxon>
        <taxon>Apocrita</taxon>
        <taxon>Aculeata</taxon>
        <taxon>Formicoidea</taxon>
        <taxon>Formicidae</taxon>
        <taxon>Dorylinae</taxon>
        <taxon>Ooceraea</taxon>
    </lineage>
</organism>
<proteinExistence type="predicted"/>
<dbReference type="EMBL" id="KK107295">
    <property type="protein sequence ID" value="EZA53103.1"/>
    <property type="molecule type" value="Genomic_DNA"/>
</dbReference>
<accession>A0A026WAZ5</accession>
<dbReference type="Proteomes" id="UP000053097">
    <property type="component" value="Unassembled WGS sequence"/>
</dbReference>
<feature type="compositionally biased region" description="Basic and acidic residues" evidence="1">
    <location>
        <begin position="13"/>
        <end position="23"/>
    </location>
</feature>
<name>A0A026WAZ5_OOCBI</name>
<evidence type="ECO:0000313" key="2">
    <source>
        <dbReference type="EMBL" id="EZA53103.1"/>
    </source>
</evidence>
<protein>
    <submittedName>
        <fullName evidence="2">Uncharacterized protein</fullName>
    </submittedName>
</protein>
<gene>
    <name evidence="2" type="ORF">X777_07281</name>
</gene>
<keyword evidence="3" id="KW-1185">Reference proteome</keyword>
<sequence length="62" mass="7135">MRHSLDAFPASRHAREDSPFPNIREPHVHHGNYHVWRTCLSLENVLQPPLSGLIEISEIRGI</sequence>
<reference evidence="2 3" key="1">
    <citation type="journal article" date="2014" name="Curr. Biol.">
        <title>The genome of the clonal raider ant Cerapachys biroi.</title>
        <authorList>
            <person name="Oxley P.R."/>
            <person name="Ji L."/>
            <person name="Fetter-Pruneda I."/>
            <person name="McKenzie S.K."/>
            <person name="Li C."/>
            <person name="Hu H."/>
            <person name="Zhang G."/>
            <person name="Kronauer D.J."/>
        </authorList>
    </citation>
    <scope>NUCLEOTIDE SEQUENCE [LARGE SCALE GENOMIC DNA]</scope>
</reference>
<dbReference type="AlphaFoldDB" id="A0A026WAZ5"/>